<evidence type="ECO:0000313" key="3">
    <source>
        <dbReference type="EMBL" id="PQL20972.1"/>
    </source>
</evidence>
<accession>A0A2S7ZCJ8</accession>
<dbReference type="PANTHER" id="PTHR43267:SF1">
    <property type="entry name" value="TRNA THREONYLCARBAMOYLADENOSINE DEHYDRATASE"/>
    <property type="match status" value="1"/>
</dbReference>
<feature type="domain" description="THIF-type NAD/FAD binding fold" evidence="1">
    <location>
        <begin position="369"/>
        <end position="494"/>
    </location>
</feature>
<reference evidence="3 4" key="1">
    <citation type="submission" date="2018-01" db="EMBL/GenBank/DDBJ databases">
        <title>Draft genome sequences of clinical isolates and type strains of oral Veillonella including Veillonella infantum sp., nov.</title>
        <authorList>
            <person name="Mashima I."/>
            <person name="Liao Y.-C."/>
            <person name="Sabharwal A."/>
            <person name="Haase E.M."/>
            <person name="Nakazawa F."/>
            <person name="Scannapieco F.A."/>
        </authorList>
    </citation>
    <scope>NUCLEOTIDE SEQUENCE [LARGE SCALE GENOMIC DNA]</scope>
    <source>
        <strain evidence="3 4">JCM 15641</strain>
    </source>
</reference>
<dbReference type="GO" id="GO:0061504">
    <property type="term" value="P:cyclic threonylcarbamoyladenosine biosynthetic process"/>
    <property type="evidence" value="ECO:0007669"/>
    <property type="project" value="TreeGrafter"/>
</dbReference>
<evidence type="ECO:0000259" key="1">
    <source>
        <dbReference type="Pfam" id="PF00899"/>
    </source>
</evidence>
<evidence type="ECO:0000259" key="2">
    <source>
        <dbReference type="Pfam" id="PF26398"/>
    </source>
</evidence>
<sequence length="607" mass="70227">MERIQIPDKLKQARRALDSLSQVKILDDWNFDNELKVWFLHLGISIKYETSYFPQLSQWYVIAEDKYPKGKIKIYPDVENSINVTLYHQANNSELEKNGLWRKGALCLERNTISGFQGEPYSVDERLIYHVSRAIIWLELAAQNKLVLDNELFELPEFSLTYVSEMQFVFSEDCVTFMQWQSTDCRYGIAELDVYKNKPSVYYVKYFKSLNGNIVHYTKWGSYLSKTNISPSINAPWILLEHLPVINEWQAPETLDELITVCNSQQIDVMNILEQVVSKIRDGKHHLLLLGFPIPRVFGGETESIFWMAMYLPVLSYGEKTANGFRTNHKGWWFRDKRDVLTRKMKLEWIISENWNQQEILQRGKLNDLLLRKKILLLGAGCIGASVAEILVRAGLYNLTIADSDIFEIGNLSRHVLNISNIGELKEQSLSDYLNSLNPHANIEVIKDILTIDEEYKTNIDLDKYDIIIDCTGEHNVLDIFEKVVFTKSHIITSVSVGLGAKHLYIALMSGNSFSFDSFYELISPYIQKERELFDDYNLPRNGIGCWHPTFPGRSDDIWLAASTAVKAIENYIVFKPEKTLSVVYEQKENNGIFEGYILVEKRKIDN</sequence>
<dbReference type="InterPro" id="IPR045886">
    <property type="entry name" value="ThiF/MoeB/HesA"/>
</dbReference>
<dbReference type="STRING" id="1298594.GCA_001312465_01368"/>
<name>A0A2S7ZCJ8_9FIRM</name>
<organism evidence="3 4">
    <name type="scientific">Veillonella denticariosi JCM 15641</name>
    <dbReference type="NCBI Taxonomy" id="1298594"/>
    <lineage>
        <taxon>Bacteria</taxon>
        <taxon>Bacillati</taxon>
        <taxon>Bacillota</taxon>
        <taxon>Negativicutes</taxon>
        <taxon>Veillonellales</taxon>
        <taxon>Veillonellaceae</taxon>
        <taxon>Veillonella</taxon>
    </lineage>
</organism>
<evidence type="ECO:0000313" key="4">
    <source>
        <dbReference type="Proteomes" id="UP000237916"/>
    </source>
</evidence>
<dbReference type="InterPro" id="IPR058964">
    <property type="entry name" value="Cap2_linker"/>
</dbReference>
<dbReference type="Pfam" id="PF26398">
    <property type="entry name" value="Cap2_linker"/>
    <property type="match status" value="1"/>
</dbReference>
<dbReference type="GO" id="GO:0061503">
    <property type="term" value="F:tRNA threonylcarbamoyladenosine dehydratase"/>
    <property type="evidence" value="ECO:0007669"/>
    <property type="project" value="TreeGrafter"/>
</dbReference>
<feature type="domain" description="Cap2 central linker" evidence="2">
    <location>
        <begin position="144"/>
        <end position="355"/>
    </location>
</feature>
<dbReference type="InterPro" id="IPR000594">
    <property type="entry name" value="ThiF_NAD_FAD-bd"/>
</dbReference>
<keyword evidence="4" id="KW-1185">Reference proteome</keyword>
<dbReference type="InterPro" id="IPR035985">
    <property type="entry name" value="Ubiquitin-activating_enz"/>
</dbReference>
<dbReference type="RefSeq" id="WP_105090426.1">
    <property type="nucleotide sequence ID" value="NZ_PPDB01000001.1"/>
</dbReference>
<proteinExistence type="predicted"/>
<dbReference type="AlphaFoldDB" id="A0A2S7ZCJ8"/>
<dbReference type="PANTHER" id="PTHR43267">
    <property type="entry name" value="TRNA THREONYLCARBAMOYLADENOSINE DEHYDRATASE"/>
    <property type="match status" value="1"/>
</dbReference>
<dbReference type="Pfam" id="PF00899">
    <property type="entry name" value="ThiF"/>
    <property type="match status" value="1"/>
</dbReference>
<dbReference type="Gene3D" id="3.40.50.720">
    <property type="entry name" value="NAD(P)-binding Rossmann-like Domain"/>
    <property type="match status" value="1"/>
</dbReference>
<dbReference type="Proteomes" id="UP000237916">
    <property type="component" value="Unassembled WGS sequence"/>
</dbReference>
<comment type="caution">
    <text evidence="3">The sequence shown here is derived from an EMBL/GenBank/DDBJ whole genome shotgun (WGS) entry which is preliminary data.</text>
</comment>
<gene>
    <name evidence="3" type="ORF">VEHSUH05_00655</name>
</gene>
<dbReference type="OrthoDB" id="4088010at2"/>
<protein>
    <submittedName>
        <fullName evidence="3">Uncharacterized protein</fullName>
    </submittedName>
</protein>
<dbReference type="SUPFAM" id="SSF69572">
    <property type="entry name" value="Activating enzymes of the ubiquitin-like proteins"/>
    <property type="match status" value="1"/>
</dbReference>
<dbReference type="EMBL" id="PPDB01000001">
    <property type="protein sequence ID" value="PQL20972.1"/>
    <property type="molecule type" value="Genomic_DNA"/>
</dbReference>
<dbReference type="GO" id="GO:0008641">
    <property type="term" value="F:ubiquitin-like modifier activating enzyme activity"/>
    <property type="evidence" value="ECO:0007669"/>
    <property type="project" value="InterPro"/>
</dbReference>